<keyword evidence="2" id="KW-0805">Transcription regulation</keyword>
<evidence type="ECO:0000313" key="6">
    <source>
        <dbReference type="EMBL" id="MCG4744208.1"/>
    </source>
</evidence>
<gene>
    <name evidence="6" type="ORF">L0N08_02150</name>
</gene>
<dbReference type="SUPFAM" id="SSF53850">
    <property type="entry name" value="Periplasmic binding protein-like II"/>
    <property type="match status" value="1"/>
</dbReference>
<keyword evidence="4" id="KW-0804">Transcription</keyword>
<protein>
    <submittedName>
        <fullName evidence="6">LysR family transcriptional regulator</fullName>
    </submittedName>
</protein>
<dbReference type="SUPFAM" id="SSF46785">
    <property type="entry name" value="Winged helix' DNA-binding domain"/>
    <property type="match status" value="1"/>
</dbReference>
<dbReference type="AlphaFoldDB" id="A0AAW5BJP3"/>
<dbReference type="Gene3D" id="3.40.190.290">
    <property type="match status" value="1"/>
</dbReference>
<evidence type="ECO:0000256" key="3">
    <source>
        <dbReference type="ARBA" id="ARBA00023125"/>
    </source>
</evidence>
<reference evidence="6" key="1">
    <citation type="submission" date="2022-01" db="EMBL/GenBank/DDBJ databases">
        <title>Collection of gut derived symbiotic bacterial strains cultured from healthy donors.</title>
        <authorList>
            <person name="Lin H."/>
            <person name="Kohout C."/>
            <person name="Waligurski E."/>
            <person name="Pamer E.G."/>
        </authorList>
    </citation>
    <scope>NUCLEOTIDE SEQUENCE</scope>
    <source>
        <strain evidence="6">DFI.6.55</strain>
    </source>
</reference>
<dbReference type="PANTHER" id="PTHR30126:SF96">
    <property type="entry name" value="TRANSCRIPTIONAL REGULATORY PROTEIN, LYSR FAMILY"/>
    <property type="match status" value="1"/>
</dbReference>
<dbReference type="CDD" id="cd05466">
    <property type="entry name" value="PBP2_LTTR_substrate"/>
    <property type="match status" value="1"/>
</dbReference>
<dbReference type="FunFam" id="1.10.10.10:FF:000001">
    <property type="entry name" value="LysR family transcriptional regulator"/>
    <property type="match status" value="1"/>
</dbReference>
<comment type="caution">
    <text evidence="6">The sequence shown here is derived from an EMBL/GenBank/DDBJ whole genome shotgun (WGS) entry which is preliminary data.</text>
</comment>
<keyword evidence="3" id="KW-0238">DNA-binding</keyword>
<dbReference type="Pfam" id="PF00126">
    <property type="entry name" value="HTH_1"/>
    <property type="match status" value="1"/>
</dbReference>
<evidence type="ECO:0000256" key="4">
    <source>
        <dbReference type="ARBA" id="ARBA00023163"/>
    </source>
</evidence>
<dbReference type="PANTHER" id="PTHR30126">
    <property type="entry name" value="HTH-TYPE TRANSCRIPTIONAL REGULATOR"/>
    <property type="match status" value="1"/>
</dbReference>
<dbReference type="Pfam" id="PF03466">
    <property type="entry name" value="LysR_substrate"/>
    <property type="match status" value="1"/>
</dbReference>
<name>A0AAW5BJP3_9FIRM</name>
<dbReference type="EMBL" id="JAKNGE010000002">
    <property type="protein sequence ID" value="MCG4744208.1"/>
    <property type="molecule type" value="Genomic_DNA"/>
</dbReference>
<dbReference type="PROSITE" id="PS50931">
    <property type="entry name" value="HTH_LYSR"/>
    <property type="match status" value="1"/>
</dbReference>
<comment type="similarity">
    <text evidence="1">Belongs to the LysR transcriptional regulatory family.</text>
</comment>
<accession>A0AAW5BJP3</accession>
<dbReference type="Gene3D" id="1.10.10.10">
    <property type="entry name" value="Winged helix-like DNA-binding domain superfamily/Winged helix DNA-binding domain"/>
    <property type="match status" value="1"/>
</dbReference>
<dbReference type="PRINTS" id="PR00039">
    <property type="entry name" value="HTHLYSR"/>
</dbReference>
<proteinExistence type="inferred from homology"/>
<dbReference type="InterPro" id="IPR036388">
    <property type="entry name" value="WH-like_DNA-bd_sf"/>
</dbReference>
<organism evidence="6 7">
    <name type="scientific">Enterocloster aldenensis</name>
    <dbReference type="NCBI Taxonomy" id="358742"/>
    <lineage>
        <taxon>Bacteria</taxon>
        <taxon>Bacillati</taxon>
        <taxon>Bacillota</taxon>
        <taxon>Clostridia</taxon>
        <taxon>Lachnospirales</taxon>
        <taxon>Lachnospiraceae</taxon>
        <taxon>Enterocloster</taxon>
    </lineage>
</organism>
<dbReference type="GO" id="GO:0003677">
    <property type="term" value="F:DNA binding"/>
    <property type="evidence" value="ECO:0007669"/>
    <property type="project" value="UniProtKB-KW"/>
</dbReference>
<dbReference type="GO" id="GO:0003700">
    <property type="term" value="F:DNA-binding transcription factor activity"/>
    <property type="evidence" value="ECO:0007669"/>
    <property type="project" value="InterPro"/>
</dbReference>
<dbReference type="InterPro" id="IPR036390">
    <property type="entry name" value="WH_DNA-bd_sf"/>
</dbReference>
<dbReference type="InterPro" id="IPR005119">
    <property type="entry name" value="LysR_subst-bd"/>
</dbReference>
<feature type="domain" description="HTH lysR-type" evidence="5">
    <location>
        <begin position="1"/>
        <end position="58"/>
    </location>
</feature>
<evidence type="ECO:0000259" key="5">
    <source>
        <dbReference type="PROSITE" id="PS50931"/>
    </source>
</evidence>
<sequence>MSFDRLDYVMAIAEEQNMTKAAARLFISQPALTASINKLEEELGVKLFDRQRPPIKLTPAGVLYMKEMSRIHQLQFNLKAQLSSFARKKPQFTIGIGKGRSQFWLPILLPILQESHPDIQIIVKNGNYDTLENTFHSGSIDIAFGSLNFSFSDADIVEEPLSKENLIYIVPGKLGIIDDMEYGNCSLYNPFLISPSLLNEQPFVCAESGNSYQRYLEIEMNKYGFRPGDIFIYDFPPLAAQLAGRGMGIFFTSQNLCEWERLTLNSNVYFCTLNNIMPNQNIRVYYNRNSARLDLIHEVISIVRNHVIPALYSNTASIHEIQSKKADTL</sequence>
<dbReference type="InterPro" id="IPR000847">
    <property type="entry name" value="LysR_HTH_N"/>
</dbReference>
<evidence type="ECO:0000313" key="7">
    <source>
        <dbReference type="Proteomes" id="UP001299608"/>
    </source>
</evidence>
<dbReference type="RefSeq" id="WP_238053389.1">
    <property type="nucleotide sequence ID" value="NZ_JAKNGE010000002.1"/>
</dbReference>
<evidence type="ECO:0000256" key="1">
    <source>
        <dbReference type="ARBA" id="ARBA00009437"/>
    </source>
</evidence>
<dbReference type="Proteomes" id="UP001299608">
    <property type="component" value="Unassembled WGS sequence"/>
</dbReference>
<evidence type="ECO:0000256" key="2">
    <source>
        <dbReference type="ARBA" id="ARBA00023015"/>
    </source>
</evidence>